<dbReference type="GO" id="GO:0006811">
    <property type="term" value="P:monoatomic ion transport"/>
    <property type="evidence" value="ECO:0007669"/>
    <property type="project" value="UniProtKB-KW"/>
</dbReference>
<keyword evidence="12" id="KW-0564">Palmitate</keyword>
<organism evidence="18 19">
    <name type="scientific">Paraburkholderia phenazinium</name>
    <dbReference type="NCBI Taxonomy" id="60549"/>
    <lineage>
        <taxon>Bacteria</taxon>
        <taxon>Pseudomonadati</taxon>
        <taxon>Pseudomonadota</taxon>
        <taxon>Betaproteobacteria</taxon>
        <taxon>Burkholderiales</taxon>
        <taxon>Burkholderiaceae</taxon>
        <taxon>Paraburkholderia</taxon>
    </lineage>
</organism>
<gene>
    <name evidence="18" type="ORF">SAMN05216466_101695</name>
</gene>
<keyword evidence="13" id="KW-0998">Cell outer membrane</keyword>
<evidence type="ECO:0000256" key="7">
    <source>
        <dbReference type="ARBA" id="ARBA00022729"/>
    </source>
</evidence>
<keyword evidence="3" id="KW-0813">Transport</keyword>
<evidence type="ECO:0000256" key="4">
    <source>
        <dbReference type="ARBA" id="ARBA00022452"/>
    </source>
</evidence>
<dbReference type="GO" id="GO:0015159">
    <property type="term" value="F:polysaccharide transmembrane transporter activity"/>
    <property type="evidence" value="ECO:0007669"/>
    <property type="project" value="InterPro"/>
</dbReference>
<dbReference type="Pfam" id="PF02563">
    <property type="entry name" value="Poly_export"/>
    <property type="match status" value="1"/>
</dbReference>
<dbReference type="InterPro" id="IPR054765">
    <property type="entry name" value="SLBB_dom"/>
</dbReference>
<evidence type="ECO:0000256" key="14">
    <source>
        <dbReference type="ARBA" id="ARBA00023288"/>
    </source>
</evidence>
<keyword evidence="8" id="KW-0625">Polysaccharide transport</keyword>
<dbReference type="GO" id="GO:0046930">
    <property type="term" value="C:pore complex"/>
    <property type="evidence" value="ECO:0007669"/>
    <property type="project" value="UniProtKB-KW"/>
</dbReference>
<evidence type="ECO:0000256" key="9">
    <source>
        <dbReference type="ARBA" id="ARBA00023065"/>
    </source>
</evidence>
<comment type="subcellular location">
    <subcellularLocation>
        <location evidence="1">Cell outer membrane</location>
        <topology evidence="1">Multi-pass membrane protein</topology>
    </subcellularLocation>
</comment>
<name>A0A1G7QBN7_9BURK</name>
<feature type="domain" description="Polysaccharide export protein N-terminal" evidence="16">
    <location>
        <begin position="103"/>
        <end position="194"/>
    </location>
</feature>
<evidence type="ECO:0000256" key="8">
    <source>
        <dbReference type="ARBA" id="ARBA00023047"/>
    </source>
</evidence>
<evidence type="ECO:0000256" key="13">
    <source>
        <dbReference type="ARBA" id="ARBA00023237"/>
    </source>
</evidence>
<dbReference type="GO" id="GO:0015288">
    <property type="term" value="F:porin activity"/>
    <property type="evidence" value="ECO:0007669"/>
    <property type="project" value="UniProtKB-KW"/>
</dbReference>
<evidence type="ECO:0000259" key="16">
    <source>
        <dbReference type="Pfam" id="PF02563"/>
    </source>
</evidence>
<evidence type="ECO:0000313" key="19">
    <source>
        <dbReference type="Proteomes" id="UP000199706"/>
    </source>
</evidence>
<evidence type="ECO:0000313" key="18">
    <source>
        <dbReference type="EMBL" id="SDF95952.1"/>
    </source>
</evidence>
<reference evidence="18 19" key="1">
    <citation type="submission" date="2016-10" db="EMBL/GenBank/DDBJ databases">
        <authorList>
            <person name="de Groot N.N."/>
        </authorList>
    </citation>
    <scope>NUCLEOTIDE SEQUENCE [LARGE SCALE GENOMIC DNA]</scope>
    <source>
        <strain evidence="18 19">LMG 2247</strain>
    </source>
</reference>
<evidence type="ECO:0000256" key="6">
    <source>
        <dbReference type="ARBA" id="ARBA00022692"/>
    </source>
</evidence>
<accession>A0A1G7QBN7</accession>
<dbReference type="Gene3D" id="3.30.1950.10">
    <property type="entry name" value="wza like domain"/>
    <property type="match status" value="1"/>
</dbReference>
<sequence length="397" mass="41820">MLRKQYELRKMGLVLLAMVLSGCAFAPGMTFKATGGDGRAAAALSHDTSGKAASTAASPDAAAANDAPPAGAMVEISNDLIADQRAAEVPGIPKDVQDLFAKAGPYTLGPADVLSIIVWDHPELNMPVVSTPAGIDTSGSNAVVSGYTVDSNGFVQFAYVGALKLSGLTEMEARDLLAKQLARYIRNPQVTLRIEAYRSKRIYLDGEVRIPGLQVMNDLPMTLPEAINRAGGFTPQGDRSVVAVTRGDKTVVVNLASMIEQGINPDNIILRDGDLVRVFSQNDSKVFVLGEVGHTATLTLNNGRLTLNEALGDAGGISPYSGDAGQVYVVRSPKSGKPTVFHLDATSPAAMALANNFELQANDVVFVDASSLVRWSRVVGMFLPSAQTLATGRSIAY</sequence>
<keyword evidence="5" id="KW-0762">Sugar transport</keyword>
<keyword evidence="6" id="KW-0812">Transmembrane</keyword>
<keyword evidence="4" id="KW-1134">Transmembrane beta strand</keyword>
<evidence type="ECO:0000256" key="3">
    <source>
        <dbReference type="ARBA" id="ARBA00022448"/>
    </source>
</evidence>
<dbReference type="Gene3D" id="3.10.560.10">
    <property type="entry name" value="Outer membrane lipoprotein wza domain like"/>
    <property type="match status" value="2"/>
</dbReference>
<evidence type="ECO:0000256" key="15">
    <source>
        <dbReference type="SAM" id="SignalP"/>
    </source>
</evidence>
<comment type="similarity">
    <text evidence="2">Belongs to the BexD/CtrA/VexA family.</text>
</comment>
<evidence type="ECO:0000259" key="17">
    <source>
        <dbReference type="Pfam" id="PF22461"/>
    </source>
</evidence>
<feature type="signal peptide" evidence="15">
    <location>
        <begin position="1"/>
        <end position="26"/>
    </location>
</feature>
<dbReference type="PANTHER" id="PTHR33619">
    <property type="entry name" value="POLYSACCHARIDE EXPORT PROTEIN GFCE-RELATED"/>
    <property type="match status" value="1"/>
</dbReference>
<evidence type="ECO:0000256" key="11">
    <source>
        <dbReference type="ARBA" id="ARBA00023136"/>
    </source>
</evidence>
<protein>
    <submittedName>
        <fullName evidence="18">Polysaccharide export outer membrane protein</fullName>
    </submittedName>
</protein>
<evidence type="ECO:0000256" key="10">
    <source>
        <dbReference type="ARBA" id="ARBA00023114"/>
    </source>
</evidence>
<dbReference type="GO" id="GO:0009279">
    <property type="term" value="C:cell outer membrane"/>
    <property type="evidence" value="ECO:0007669"/>
    <property type="project" value="UniProtKB-SubCell"/>
</dbReference>
<keyword evidence="10" id="KW-0626">Porin</keyword>
<dbReference type="PROSITE" id="PS51257">
    <property type="entry name" value="PROKAR_LIPOPROTEIN"/>
    <property type="match status" value="1"/>
</dbReference>
<proteinExistence type="inferred from homology"/>
<keyword evidence="14" id="KW-0449">Lipoprotein</keyword>
<dbReference type="AlphaFoldDB" id="A0A1G7QBN7"/>
<evidence type="ECO:0000256" key="2">
    <source>
        <dbReference type="ARBA" id="ARBA00009450"/>
    </source>
</evidence>
<evidence type="ECO:0000256" key="1">
    <source>
        <dbReference type="ARBA" id="ARBA00004571"/>
    </source>
</evidence>
<evidence type="ECO:0000256" key="5">
    <source>
        <dbReference type="ARBA" id="ARBA00022597"/>
    </source>
</evidence>
<keyword evidence="11" id="KW-0472">Membrane</keyword>
<dbReference type="EMBL" id="FNCJ01000001">
    <property type="protein sequence ID" value="SDF95952.1"/>
    <property type="molecule type" value="Genomic_DNA"/>
</dbReference>
<dbReference type="OrthoDB" id="9815244at2"/>
<keyword evidence="9" id="KW-0406">Ion transport</keyword>
<dbReference type="Proteomes" id="UP000199706">
    <property type="component" value="Unassembled WGS sequence"/>
</dbReference>
<evidence type="ECO:0000256" key="12">
    <source>
        <dbReference type="ARBA" id="ARBA00023139"/>
    </source>
</evidence>
<dbReference type="PANTHER" id="PTHR33619:SF3">
    <property type="entry name" value="POLYSACCHARIDE EXPORT PROTEIN GFCE-RELATED"/>
    <property type="match status" value="1"/>
</dbReference>
<dbReference type="InterPro" id="IPR003715">
    <property type="entry name" value="Poly_export_N"/>
</dbReference>
<feature type="domain" description="SLBB" evidence="17">
    <location>
        <begin position="200"/>
        <end position="278"/>
    </location>
</feature>
<feature type="domain" description="SLBB" evidence="17">
    <location>
        <begin position="285"/>
        <end position="367"/>
    </location>
</feature>
<feature type="chain" id="PRO_5011557435" evidence="15">
    <location>
        <begin position="27"/>
        <end position="397"/>
    </location>
</feature>
<keyword evidence="7 15" id="KW-0732">Signal</keyword>
<dbReference type="InterPro" id="IPR049712">
    <property type="entry name" value="Poly_export"/>
</dbReference>
<dbReference type="Pfam" id="PF22461">
    <property type="entry name" value="SLBB_2"/>
    <property type="match status" value="2"/>
</dbReference>